<feature type="compositionally biased region" description="Basic and acidic residues" evidence="1">
    <location>
        <begin position="120"/>
        <end position="133"/>
    </location>
</feature>
<dbReference type="EMBL" id="NAFI01000119">
    <property type="protein sequence ID" value="OSJ18989.1"/>
    <property type="molecule type" value="Genomic_DNA"/>
</dbReference>
<feature type="region of interest" description="Disordered" evidence="1">
    <location>
        <begin position="120"/>
        <end position="146"/>
    </location>
</feature>
<gene>
    <name evidence="2" type="ORF">BSZ18_01190</name>
</gene>
<name>A0A1X3GTX5_9BRAD</name>
<evidence type="ECO:0000313" key="3">
    <source>
        <dbReference type="Proteomes" id="UP000193553"/>
    </source>
</evidence>
<reference evidence="2 3" key="1">
    <citation type="submission" date="2017-03" db="EMBL/GenBank/DDBJ databases">
        <title>Whole genome sequences of fourteen strains of Bradyrhizobium canariense and one strain of Bradyrhizobium japonicum isolated from Lupinus (Papilionoideae: Genisteae) species in Algeria.</title>
        <authorList>
            <person name="Crovadore J."/>
            <person name="Chekireb D."/>
            <person name="Brachmann A."/>
            <person name="Chablais R."/>
            <person name="Cochard B."/>
            <person name="Lefort F."/>
        </authorList>
    </citation>
    <scope>NUCLEOTIDE SEQUENCE [LARGE SCALE GENOMIC DNA]</scope>
    <source>
        <strain evidence="2 3">UBMA195</strain>
    </source>
</reference>
<dbReference type="AlphaFoldDB" id="A0A1X3GTX5"/>
<evidence type="ECO:0000256" key="1">
    <source>
        <dbReference type="SAM" id="MobiDB-lite"/>
    </source>
</evidence>
<evidence type="ECO:0000313" key="2">
    <source>
        <dbReference type="EMBL" id="OSJ18989.1"/>
    </source>
</evidence>
<organism evidence="2 3">
    <name type="scientific">Bradyrhizobium canariense</name>
    <dbReference type="NCBI Taxonomy" id="255045"/>
    <lineage>
        <taxon>Bacteria</taxon>
        <taxon>Pseudomonadati</taxon>
        <taxon>Pseudomonadota</taxon>
        <taxon>Alphaproteobacteria</taxon>
        <taxon>Hyphomicrobiales</taxon>
        <taxon>Nitrobacteraceae</taxon>
        <taxon>Bradyrhizobium</taxon>
    </lineage>
</organism>
<sequence length="146" mass="16283">MAHLLFRNAVLTLAVKRATDNSSKGHYRDSLSRLPDASSLSMLVPIGKIDMKGVFPGVACRGSDSMLQVRHLNQTKRLVQRRRSKAAIALSSIKGPSDPLDDFVAIAGFHRKHAMRLLRHDSEDQTERRRNLDADSVAQRAISRAR</sequence>
<dbReference type="Proteomes" id="UP000193553">
    <property type="component" value="Unassembled WGS sequence"/>
</dbReference>
<comment type="caution">
    <text evidence="2">The sequence shown here is derived from an EMBL/GenBank/DDBJ whole genome shotgun (WGS) entry which is preliminary data.</text>
</comment>
<proteinExistence type="predicted"/>
<accession>A0A1X3GTX5</accession>
<protein>
    <submittedName>
        <fullName evidence="2">Uncharacterized protein</fullName>
    </submittedName>
</protein>